<dbReference type="InterPro" id="IPR039685">
    <property type="entry name" value="FANCE"/>
</dbReference>
<organism evidence="1 2">
    <name type="scientific">Tieghemostelium lacteum</name>
    <name type="common">Slime mold</name>
    <name type="synonym">Dictyostelium lacteum</name>
    <dbReference type="NCBI Taxonomy" id="361077"/>
    <lineage>
        <taxon>Eukaryota</taxon>
        <taxon>Amoebozoa</taxon>
        <taxon>Evosea</taxon>
        <taxon>Eumycetozoa</taxon>
        <taxon>Dictyostelia</taxon>
        <taxon>Dictyosteliales</taxon>
        <taxon>Raperosteliaceae</taxon>
        <taxon>Tieghemostelium</taxon>
    </lineage>
</organism>
<evidence type="ECO:0000313" key="1">
    <source>
        <dbReference type="EMBL" id="KYR01726.1"/>
    </source>
</evidence>
<dbReference type="Proteomes" id="UP000076078">
    <property type="component" value="Unassembled WGS sequence"/>
</dbReference>
<keyword evidence="2" id="KW-1185">Reference proteome</keyword>
<gene>
    <name evidence="1" type="ORF">DLAC_01737</name>
</gene>
<dbReference type="GO" id="GO:0036297">
    <property type="term" value="P:interstrand cross-link repair"/>
    <property type="evidence" value="ECO:0007669"/>
    <property type="project" value="InterPro"/>
</dbReference>
<sequence>MIHTHSSIFHLLLKSLFNTENNNNNNYTTVNKIIQSTQWKWNDFFKYLATDVKHLSEVYKPQDYNNGNDLMLIQSLKIKHQIDLLSWILSFISDLKDLDDKHLDGYQLEFPNKEFSNLLQNVYINNQSLYQSNMLINELVNNCMSNCGTITDDKNYLSLVDSFDFQKKLSNFSDLCLQKDIISSPTLVNDLDSKSSSDTLLNIQKQMDIDLQDWNNQFNSMIPSIESINLTKPNTSSKKKQYLPNILNDLVDIDDDSQEMEDIQYSQNIEIDSVNTTSVQQNRMTDEEVESLHTIRDIMQKDPINTIKLHNEMPVLLNLPDIDMVISILEIEDSKIMKFIGELVLIDMSFINVSKYLQTLLLPIIMSLKSTLARDSLEVVTLALQKQHSAIINSVFIPMIYDPSKFTSFQFDVILKALSDTQTSQDIKLIFFDSLLIFLRKQINEKSYQWNEYIITLVANNINFRLPFTENIFSNLLEVLNHNTPMFSKDAKMTQLIYKFLLGYQTQLKPYYSKLQDILIKLDPSKAKLSFSLLEKIKNQN</sequence>
<dbReference type="PANTHER" id="PTHR32094">
    <property type="entry name" value="FANCONI ANEMIA GROUP E PROTEIN"/>
    <property type="match status" value="1"/>
</dbReference>
<comment type="caution">
    <text evidence="1">The sequence shown here is derived from an EMBL/GenBank/DDBJ whole genome shotgun (WGS) entry which is preliminary data.</text>
</comment>
<name>A0A152A666_TIELA</name>
<proteinExistence type="predicted"/>
<dbReference type="EMBL" id="LODT01000006">
    <property type="protein sequence ID" value="KYR01726.1"/>
    <property type="molecule type" value="Genomic_DNA"/>
</dbReference>
<dbReference type="InParanoid" id="A0A152A666"/>
<accession>A0A152A666</accession>
<dbReference type="FunCoup" id="A0A152A666">
    <property type="interactions" value="367"/>
</dbReference>
<reference evidence="1 2" key="1">
    <citation type="submission" date="2015-12" db="EMBL/GenBank/DDBJ databases">
        <title>Dictyostelia acquired genes for synthesis and detection of signals that induce cell-type specialization by lateral gene transfer from prokaryotes.</title>
        <authorList>
            <person name="Gloeckner G."/>
            <person name="Schaap P."/>
        </authorList>
    </citation>
    <scope>NUCLEOTIDE SEQUENCE [LARGE SCALE GENOMIC DNA]</scope>
    <source>
        <strain evidence="1 2">TK</strain>
    </source>
</reference>
<dbReference type="AlphaFoldDB" id="A0A152A666"/>
<protein>
    <submittedName>
        <fullName evidence="1">Uncharacterized protein</fullName>
    </submittedName>
</protein>
<dbReference type="GO" id="GO:0043240">
    <property type="term" value="C:Fanconi anaemia nuclear complex"/>
    <property type="evidence" value="ECO:0007669"/>
    <property type="project" value="InterPro"/>
</dbReference>
<dbReference type="Gene3D" id="1.25.40.480">
    <property type="match status" value="1"/>
</dbReference>
<evidence type="ECO:0000313" key="2">
    <source>
        <dbReference type="Proteomes" id="UP000076078"/>
    </source>
</evidence>
<dbReference type="PANTHER" id="PTHR32094:SF5">
    <property type="entry name" value="FANCONI ANEMIA GROUP E PROTEIN"/>
    <property type="match status" value="1"/>
</dbReference>